<evidence type="ECO:0000313" key="2">
    <source>
        <dbReference type="EMBL" id="SDC51078.1"/>
    </source>
</evidence>
<evidence type="ECO:0000313" key="3">
    <source>
        <dbReference type="Proteomes" id="UP000243468"/>
    </source>
</evidence>
<dbReference type="InterPro" id="IPR026387">
    <property type="entry name" value="OMP_w_GlyGly"/>
</dbReference>
<dbReference type="RefSeq" id="WP_092820134.1">
    <property type="nucleotide sequence ID" value="NZ_BAABKJ010000009.1"/>
</dbReference>
<dbReference type="STRING" id="1226327.SAMN05421732_107145"/>
<name>A0A1G6M6A8_9GAMM</name>
<gene>
    <name evidence="2" type="ORF">SAMN05421732_107145</name>
</gene>
<proteinExistence type="predicted"/>
<reference evidence="3" key="1">
    <citation type="submission" date="2016-09" db="EMBL/GenBank/DDBJ databases">
        <authorList>
            <person name="Varghese N."/>
            <person name="Submissions S."/>
        </authorList>
    </citation>
    <scope>NUCLEOTIDE SEQUENCE [LARGE SCALE GENOMIC DNA]</scope>
    <source>
        <strain evidence="3">ANC 4667</strain>
    </source>
</reference>
<dbReference type="AlphaFoldDB" id="A0A1G6M6A8"/>
<accession>A0A1G6M6A8</accession>
<feature type="signal peptide" evidence="1">
    <location>
        <begin position="1"/>
        <end position="21"/>
    </location>
</feature>
<dbReference type="OrthoDB" id="6708408at2"/>
<keyword evidence="3" id="KW-1185">Reference proteome</keyword>
<dbReference type="Proteomes" id="UP000243468">
    <property type="component" value="Unassembled WGS sequence"/>
</dbReference>
<feature type="chain" id="PRO_5017200935" evidence="1">
    <location>
        <begin position="22"/>
        <end position="230"/>
    </location>
</feature>
<protein>
    <submittedName>
        <fullName evidence="2">Outer membrane protein</fullName>
    </submittedName>
</protein>
<keyword evidence="1" id="KW-0732">Signal</keyword>
<evidence type="ECO:0000256" key="1">
    <source>
        <dbReference type="SAM" id="SignalP"/>
    </source>
</evidence>
<sequence length="230" mass="25142">MRSFKILCLALGLGAFSSTQADVIAVKGNIDYWHYSTDLTQPASSLPQAQMENDQALTFSVALEHPVPLLPNAKIKHSHLQADSDQSLAGVKSHQVDLTYTDFILYYEVLDNIVDADVGIGAKRLSGDILQNYTNTLDVSSTLPMLYAQAGVNLPFTGLSARAEASFAALDDEQISDAQVELKYNFIDTLLLDVGARVGYRILDIQLEEGSNAETKLKFKGPYLGIEAHF</sequence>
<dbReference type="EMBL" id="FMYO01000007">
    <property type="protein sequence ID" value="SDC51078.1"/>
    <property type="molecule type" value="Genomic_DNA"/>
</dbReference>
<dbReference type="NCBIfam" id="TIGR04219">
    <property type="entry name" value="OMP_w_GlyGly"/>
    <property type="match status" value="1"/>
</dbReference>
<organism evidence="2 3">
    <name type="scientific">Acinetobacter kookii</name>
    <dbReference type="NCBI Taxonomy" id="1226327"/>
    <lineage>
        <taxon>Bacteria</taxon>
        <taxon>Pseudomonadati</taxon>
        <taxon>Pseudomonadota</taxon>
        <taxon>Gammaproteobacteria</taxon>
        <taxon>Moraxellales</taxon>
        <taxon>Moraxellaceae</taxon>
        <taxon>Acinetobacter</taxon>
    </lineage>
</organism>